<comment type="caution">
    <text evidence="2">The sequence shown here is derived from an EMBL/GenBank/DDBJ whole genome shotgun (WGS) entry which is preliminary data.</text>
</comment>
<dbReference type="Proteomes" id="UP000294752">
    <property type="component" value="Unassembled WGS sequence"/>
</dbReference>
<accession>A0A4R7CWY0</accession>
<feature type="transmembrane region" description="Helical" evidence="1">
    <location>
        <begin position="90"/>
        <end position="112"/>
    </location>
</feature>
<keyword evidence="3" id="KW-1185">Reference proteome</keyword>
<organism evidence="2 3">
    <name type="scientific">Sphingobacterium paludis</name>
    <dbReference type="NCBI Taxonomy" id="1476465"/>
    <lineage>
        <taxon>Bacteria</taxon>
        <taxon>Pseudomonadati</taxon>
        <taxon>Bacteroidota</taxon>
        <taxon>Sphingobacteriia</taxon>
        <taxon>Sphingobacteriales</taxon>
        <taxon>Sphingobacteriaceae</taxon>
        <taxon>Sphingobacterium</taxon>
    </lineage>
</organism>
<feature type="transmembrane region" description="Helical" evidence="1">
    <location>
        <begin position="216"/>
        <end position="235"/>
    </location>
</feature>
<evidence type="ECO:0000256" key="1">
    <source>
        <dbReference type="SAM" id="Phobius"/>
    </source>
</evidence>
<keyword evidence="1" id="KW-1133">Transmembrane helix</keyword>
<feature type="transmembrane region" description="Helical" evidence="1">
    <location>
        <begin position="31"/>
        <end position="51"/>
    </location>
</feature>
<keyword evidence="1" id="KW-0472">Membrane</keyword>
<proteinExistence type="predicted"/>
<dbReference type="Pfam" id="PF11750">
    <property type="entry name" value="DUF3307"/>
    <property type="match status" value="1"/>
</dbReference>
<feature type="transmembrane region" description="Helical" evidence="1">
    <location>
        <begin position="166"/>
        <end position="195"/>
    </location>
</feature>
<protein>
    <submittedName>
        <fullName evidence="2">Uncharacterized protein DUF3307</fullName>
    </submittedName>
</protein>
<sequence length="247" mass="28049">MSILFLKLFLAHVLGDFVFQPNKLVQKRKEKIGFLLLHVAIHGMILTILFCTTLFKHWHIVLFVTFAHLLIDSVKIYVERQWPLQPFTFFVFDQLLHLGSIVAALVLAYGWPETWTRAIFSDTSLCYVIAFLLTAYVSPIALRVFFSKWTSQADFLKKPETSLPDAGLLIGIMERLLIVLFVQIGFLSGIGFLLGAKSIFRFGDLTKARDTKFTEYILVGTFASFILGILIGYALKFGLKYLTNPIG</sequence>
<dbReference type="RefSeq" id="WP_133640531.1">
    <property type="nucleotide sequence ID" value="NZ_SNZV01000005.1"/>
</dbReference>
<feature type="transmembrane region" description="Helical" evidence="1">
    <location>
        <begin position="124"/>
        <end position="146"/>
    </location>
</feature>
<dbReference type="EMBL" id="SNZV01000005">
    <property type="protein sequence ID" value="TDS13023.1"/>
    <property type="molecule type" value="Genomic_DNA"/>
</dbReference>
<gene>
    <name evidence="2" type="ORF">B0I21_105155</name>
</gene>
<dbReference type="InterPro" id="IPR021737">
    <property type="entry name" value="Phage_phiKZ_Orf197"/>
</dbReference>
<dbReference type="OrthoDB" id="8536716at2"/>
<dbReference type="AlphaFoldDB" id="A0A4R7CWY0"/>
<name>A0A4R7CWY0_9SPHI</name>
<keyword evidence="1" id="KW-0812">Transmembrane</keyword>
<evidence type="ECO:0000313" key="3">
    <source>
        <dbReference type="Proteomes" id="UP000294752"/>
    </source>
</evidence>
<reference evidence="2 3" key="1">
    <citation type="submission" date="2019-03" db="EMBL/GenBank/DDBJ databases">
        <title>Genomic Encyclopedia of Type Strains, Phase III (KMG-III): the genomes of soil and plant-associated and newly described type strains.</title>
        <authorList>
            <person name="Whitman W."/>
        </authorList>
    </citation>
    <scope>NUCLEOTIDE SEQUENCE [LARGE SCALE GENOMIC DNA]</scope>
    <source>
        <strain evidence="2 3">CGMCC 1.12801</strain>
    </source>
</reference>
<evidence type="ECO:0000313" key="2">
    <source>
        <dbReference type="EMBL" id="TDS13023.1"/>
    </source>
</evidence>